<evidence type="ECO:0000313" key="3">
    <source>
        <dbReference type="EMBL" id="MCC9061745.1"/>
    </source>
</evidence>
<name>A0ABS8MAJ1_9FLAO</name>
<dbReference type="InterPro" id="IPR011004">
    <property type="entry name" value="Trimer_LpxA-like_sf"/>
</dbReference>
<evidence type="ECO:0000256" key="2">
    <source>
        <dbReference type="ARBA" id="ARBA00022679"/>
    </source>
</evidence>
<dbReference type="PANTHER" id="PTHR23416">
    <property type="entry name" value="SIALIC ACID SYNTHASE-RELATED"/>
    <property type="match status" value="1"/>
</dbReference>
<dbReference type="EMBL" id="JAJJMM010000001">
    <property type="protein sequence ID" value="MCC9061745.1"/>
    <property type="molecule type" value="Genomic_DNA"/>
</dbReference>
<dbReference type="Pfam" id="PF00132">
    <property type="entry name" value="Hexapep"/>
    <property type="match status" value="1"/>
</dbReference>
<dbReference type="RefSeq" id="WP_230033057.1">
    <property type="nucleotide sequence ID" value="NZ_JAJJMM010000001.1"/>
</dbReference>
<accession>A0ABS8MAJ1</accession>
<evidence type="ECO:0000256" key="1">
    <source>
        <dbReference type="ARBA" id="ARBA00007274"/>
    </source>
</evidence>
<proteinExistence type="inferred from homology"/>
<dbReference type="InterPro" id="IPR051159">
    <property type="entry name" value="Hexapeptide_acetyltransf"/>
</dbReference>
<keyword evidence="4" id="KW-1185">Reference proteome</keyword>
<sequence>MVKLILKLILGLKIDLFINNIIIYKQLLDIKRIEIKCGCKINYVNQGFGGLKIMSATGDFTKFKIDITSHLKSDTIIECSGGVYIGKFFHTGRGLTIFSTNHNYQSKFSIPYDNIDLIEPVEIKDFVWCGTNVTIVPGVTIGEGVVIGSGTVVTKDVPDYAVIGGNPHRIIKYRDIETFKYLKENGQFY</sequence>
<dbReference type="Proteomes" id="UP001430679">
    <property type="component" value="Unassembled WGS sequence"/>
</dbReference>
<comment type="caution">
    <text evidence="3">The sequence shown here is derived from an EMBL/GenBank/DDBJ whole genome shotgun (WGS) entry which is preliminary data.</text>
</comment>
<gene>
    <name evidence="3" type="ORF">LNP81_01920</name>
</gene>
<dbReference type="Gene3D" id="2.160.10.10">
    <property type="entry name" value="Hexapeptide repeat proteins"/>
    <property type="match status" value="1"/>
</dbReference>
<keyword evidence="2" id="KW-0808">Transferase</keyword>
<dbReference type="SUPFAM" id="SSF51161">
    <property type="entry name" value="Trimeric LpxA-like enzymes"/>
    <property type="match status" value="1"/>
</dbReference>
<dbReference type="InterPro" id="IPR001451">
    <property type="entry name" value="Hexapep"/>
</dbReference>
<evidence type="ECO:0000313" key="4">
    <source>
        <dbReference type="Proteomes" id="UP001430679"/>
    </source>
</evidence>
<dbReference type="CDD" id="cd04647">
    <property type="entry name" value="LbH_MAT_like"/>
    <property type="match status" value="1"/>
</dbReference>
<keyword evidence="3" id="KW-0012">Acyltransferase</keyword>
<dbReference type="GO" id="GO:0016746">
    <property type="term" value="F:acyltransferase activity"/>
    <property type="evidence" value="ECO:0007669"/>
    <property type="project" value="UniProtKB-KW"/>
</dbReference>
<reference evidence="3" key="1">
    <citation type="submission" date="2021-11" db="EMBL/GenBank/DDBJ databases">
        <title>Description of novel Flavobacterium species.</title>
        <authorList>
            <person name="Saticioglu I.B."/>
            <person name="Ay H."/>
            <person name="Altun S."/>
            <person name="Duman M."/>
        </authorList>
    </citation>
    <scope>NUCLEOTIDE SEQUENCE</scope>
    <source>
        <strain evidence="3">F-30</strain>
    </source>
</reference>
<dbReference type="PANTHER" id="PTHR23416:SF23">
    <property type="entry name" value="ACETYLTRANSFERASE C18B11.09C-RELATED"/>
    <property type="match status" value="1"/>
</dbReference>
<organism evidence="3 4">
    <name type="scientific">Flavobacterium piscisymbiosum</name>
    <dbReference type="NCBI Taxonomy" id="2893753"/>
    <lineage>
        <taxon>Bacteria</taxon>
        <taxon>Pseudomonadati</taxon>
        <taxon>Bacteroidota</taxon>
        <taxon>Flavobacteriia</taxon>
        <taxon>Flavobacteriales</taxon>
        <taxon>Flavobacteriaceae</taxon>
        <taxon>Flavobacterium</taxon>
    </lineage>
</organism>
<protein>
    <submittedName>
        <fullName evidence="3">Acyltransferase</fullName>
    </submittedName>
</protein>
<comment type="similarity">
    <text evidence="1">Belongs to the transferase hexapeptide repeat family.</text>
</comment>